<dbReference type="Proteomes" id="UP001215280">
    <property type="component" value="Unassembled WGS sequence"/>
</dbReference>
<protein>
    <recommendedName>
        <fullName evidence="2">DUF7788 domain-containing protein</fullName>
    </recommendedName>
</protein>
<evidence type="ECO:0000256" key="1">
    <source>
        <dbReference type="SAM" id="SignalP"/>
    </source>
</evidence>
<name>A0AAD7NUM8_9AGAR</name>
<dbReference type="PANTHER" id="PTHR31373">
    <property type="entry name" value="OS06G0652100 PROTEIN"/>
    <property type="match status" value="1"/>
</dbReference>
<organism evidence="3 4">
    <name type="scientific">Mycena maculata</name>
    <dbReference type="NCBI Taxonomy" id="230809"/>
    <lineage>
        <taxon>Eukaryota</taxon>
        <taxon>Fungi</taxon>
        <taxon>Dikarya</taxon>
        <taxon>Basidiomycota</taxon>
        <taxon>Agaricomycotina</taxon>
        <taxon>Agaricomycetes</taxon>
        <taxon>Agaricomycetidae</taxon>
        <taxon>Agaricales</taxon>
        <taxon>Marasmiineae</taxon>
        <taxon>Mycenaceae</taxon>
        <taxon>Mycena</taxon>
    </lineage>
</organism>
<evidence type="ECO:0000259" key="2">
    <source>
        <dbReference type="Pfam" id="PF25043"/>
    </source>
</evidence>
<accession>A0AAD7NUM8</accession>
<dbReference type="InterPro" id="IPR011205">
    <property type="entry name" value="UCP015417_vWA"/>
</dbReference>
<dbReference type="EMBL" id="JARJLG010000014">
    <property type="protein sequence ID" value="KAJ7775660.1"/>
    <property type="molecule type" value="Genomic_DNA"/>
</dbReference>
<proteinExistence type="predicted"/>
<gene>
    <name evidence="3" type="ORF">DFH07DRAFT_984646</name>
</gene>
<dbReference type="PANTHER" id="PTHR31373:SF27">
    <property type="entry name" value="TROVE DOMAIN-CONTAINING PROTEIN"/>
    <property type="match status" value="1"/>
</dbReference>
<dbReference type="InterPro" id="IPR056690">
    <property type="entry name" value="DUF7788"/>
</dbReference>
<feature type="chain" id="PRO_5041953592" description="DUF7788 domain-containing protein" evidence="1">
    <location>
        <begin position="25"/>
        <end position="85"/>
    </location>
</feature>
<comment type="caution">
    <text evidence="3">The sequence shown here is derived from an EMBL/GenBank/DDBJ whole genome shotgun (WGS) entry which is preliminary data.</text>
</comment>
<keyword evidence="1" id="KW-0732">Signal</keyword>
<feature type="signal peptide" evidence="1">
    <location>
        <begin position="1"/>
        <end position="24"/>
    </location>
</feature>
<reference evidence="3" key="1">
    <citation type="submission" date="2023-03" db="EMBL/GenBank/DDBJ databases">
        <title>Massive genome expansion in bonnet fungi (Mycena s.s.) driven by repeated elements and novel gene families across ecological guilds.</title>
        <authorList>
            <consortium name="Lawrence Berkeley National Laboratory"/>
            <person name="Harder C.B."/>
            <person name="Miyauchi S."/>
            <person name="Viragh M."/>
            <person name="Kuo A."/>
            <person name="Thoen E."/>
            <person name="Andreopoulos B."/>
            <person name="Lu D."/>
            <person name="Skrede I."/>
            <person name="Drula E."/>
            <person name="Henrissat B."/>
            <person name="Morin E."/>
            <person name="Kohler A."/>
            <person name="Barry K."/>
            <person name="LaButti K."/>
            <person name="Morin E."/>
            <person name="Salamov A."/>
            <person name="Lipzen A."/>
            <person name="Mereny Z."/>
            <person name="Hegedus B."/>
            <person name="Baldrian P."/>
            <person name="Stursova M."/>
            <person name="Weitz H."/>
            <person name="Taylor A."/>
            <person name="Grigoriev I.V."/>
            <person name="Nagy L.G."/>
            <person name="Martin F."/>
            <person name="Kauserud H."/>
        </authorList>
    </citation>
    <scope>NUCLEOTIDE SEQUENCE</scope>
    <source>
        <strain evidence="3">CBHHK188m</strain>
    </source>
</reference>
<keyword evidence="4" id="KW-1185">Reference proteome</keyword>
<evidence type="ECO:0000313" key="4">
    <source>
        <dbReference type="Proteomes" id="UP001215280"/>
    </source>
</evidence>
<feature type="domain" description="DUF7788" evidence="2">
    <location>
        <begin position="2"/>
        <end position="65"/>
    </location>
</feature>
<sequence>MNTNAVFLRLELILPLAIQHKVRPEDMIKRVFVFSDTHTQAAGAWETNYDVIARAFGKAGYEVPKNIPLPLLWIMGTPGSSFALT</sequence>
<evidence type="ECO:0000313" key="3">
    <source>
        <dbReference type="EMBL" id="KAJ7775660.1"/>
    </source>
</evidence>
<dbReference type="Pfam" id="PF25043">
    <property type="entry name" value="DUF7788"/>
    <property type="match status" value="1"/>
</dbReference>
<dbReference type="AlphaFoldDB" id="A0AAD7NUM8"/>